<dbReference type="Proteomes" id="UP001225498">
    <property type="component" value="Unassembled WGS sequence"/>
</dbReference>
<name>A0AAI9CM35_STEMA</name>
<dbReference type="Pfam" id="PF12713">
    <property type="entry name" value="DUF3806"/>
    <property type="match status" value="1"/>
</dbReference>
<evidence type="ECO:0000313" key="3">
    <source>
        <dbReference type="Proteomes" id="UP001225498"/>
    </source>
</evidence>
<comment type="caution">
    <text evidence="2">The sequence shown here is derived from an EMBL/GenBank/DDBJ whole genome shotgun (WGS) entry which is preliminary data.</text>
</comment>
<dbReference type="EMBL" id="ABLTIR010000064">
    <property type="protein sequence ID" value="EKZ1927741.1"/>
    <property type="molecule type" value="Genomic_DNA"/>
</dbReference>
<evidence type="ECO:0000313" key="2">
    <source>
        <dbReference type="EMBL" id="EKZ1927741.1"/>
    </source>
</evidence>
<evidence type="ECO:0000259" key="1">
    <source>
        <dbReference type="Pfam" id="PF12713"/>
    </source>
</evidence>
<organism evidence="2 3">
    <name type="scientific">Stenotrophomonas maltophilia</name>
    <name type="common">Pseudomonas maltophilia</name>
    <name type="synonym">Xanthomonas maltophilia</name>
    <dbReference type="NCBI Taxonomy" id="40324"/>
    <lineage>
        <taxon>Bacteria</taxon>
        <taxon>Pseudomonadati</taxon>
        <taxon>Pseudomonadota</taxon>
        <taxon>Gammaproteobacteria</taxon>
        <taxon>Lysobacterales</taxon>
        <taxon>Lysobacteraceae</taxon>
        <taxon>Stenotrophomonas</taxon>
        <taxon>Stenotrophomonas maltophilia group</taxon>
    </lineage>
</organism>
<dbReference type="Gene3D" id="1.20.120.1090">
    <property type="match status" value="1"/>
</dbReference>
<gene>
    <name evidence="2" type="ORF">REH87_002763</name>
</gene>
<dbReference type="AlphaFoldDB" id="A0AAI9CM35"/>
<reference evidence="2" key="1">
    <citation type="submission" date="2023-08" db="EMBL/GenBank/DDBJ databases">
        <authorList>
            <consortium name="Clinical and Environmental Microbiology Branch: Whole genome sequencing antimicrobial resistance pathogens in the healthcare setting"/>
        </authorList>
    </citation>
    <scope>NUCLEOTIDE SEQUENCE</scope>
    <source>
        <strain evidence="2">2023CJ-00293</strain>
    </source>
</reference>
<dbReference type="RefSeq" id="WP_005410021.1">
    <property type="nucleotide sequence ID" value="NZ_CP133414.1"/>
</dbReference>
<sequence>MTSTYQVTLTPAPKDEADIRFDPLPPALIAHMQQQRAQVAALVASAFPTVPVQWPLPPSTLQRVVDAVLIDHDDCDGWEALGVAFGDCLAQRVPELAWTQVTDAWGVDAVLRYGDANIMVSAGTLLIKRVEEGETIEINHLLETLEEFVIQQARKSS</sequence>
<accession>A0AAI9CM35</accession>
<proteinExistence type="predicted"/>
<dbReference type="InterPro" id="IPR024266">
    <property type="entry name" value="DUF3806"/>
</dbReference>
<protein>
    <submittedName>
        <fullName evidence="2">DUF3806 domain-containing protein</fullName>
    </submittedName>
</protein>
<feature type="domain" description="DUF3806" evidence="1">
    <location>
        <begin position="60"/>
        <end position="140"/>
    </location>
</feature>